<evidence type="ECO:0000256" key="1">
    <source>
        <dbReference type="SAM" id="Coils"/>
    </source>
</evidence>
<proteinExistence type="predicted"/>
<evidence type="ECO:0000313" key="4">
    <source>
        <dbReference type="Proteomes" id="UP000516013"/>
    </source>
</evidence>
<dbReference type="KEGG" id="ccur:IAR63_09920"/>
<feature type="region of interest" description="Disordered" evidence="2">
    <location>
        <begin position="39"/>
        <end position="58"/>
    </location>
</feature>
<keyword evidence="4" id="KW-1185">Reference proteome</keyword>
<accession>A0A7H0EWU2</accession>
<keyword evidence="1" id="KW-0175">Coiled coil</keyword>
<name>A0A7H0EWU2_9CYAN</name>
<evidence type="ECO:0000256" key="2">
    <source>
        <dbReference type="SAM" id="MobiDB-lite"/>
    </source>
</evidence>
<dbReference type="EMBL" id="CP060822">
    <property type="protein sequence ID" value="QNP28258.1"/>
    <property type="molecule type" value="Genomic_DNA"/>
</dbReference>
<organism evidence="3 4">
    <name type="scientific">Cylindrospermopsis curvispora GIHE-G1</name>
    <dbReference type="NCBI Taxonomy" id="2666332"/>
    <lineage>
        <taxon>Bacteria</taxon>
        <taxon>Bacillati</taxon>
        <taxon>Cyanobacteriota</taxon>
        <taxon>Cyanophyceae</taxon>
        <taxon>Nostocales</taxon>
        <taxon>Aphanizomenonaceae</taxon>
        <taxon>Cylindrospermopsis</taxon>
    </lineage>
</organism>
<feature type="compositionally biased region" description="Low complexity" evidence="2">
    <location>
        <begin position="41"/>
        <end position="58"/>
    </location>
</feature>
<feature type="coiled-coil region" evidence="1">
    <location>
        <begin position="85"/>
        <end position="140"/>
    </location>
</feature>
<protein>
    <submittedName>
        <fullName evidence="3">Uncharacterized protein</fullName>
    </submittedName>
</protein>
<evidence type="ECO:0000313" key="3">
    <source>
        <dbReference type="EMBL" id="QNP28258.1"/>
    </source>
</evidence>
<dbReference type="RefSeq" id="WP_187705159.1">
    <property type="nucleotide sequence ID" value="NZ_CP060822.1"/>
</dbReference>
<dbReference type="AlphaFoldDB" id="A0A7H0EWU2"/>
<gene>
    <name evidence="3" type="ORF">IAR63_09920</name>
</gene>
<reference evidence="3 4" key="1">
    <citation type="submission" date="2020-08" db="EMBL/GenBank/DDBJ databases">
        <title>Complete genome sequence of Raphidiopsis curvispora isolated from drinking water reservoir in South Korea.</title>
        <authorList>
            <person name="Jeong J."/>
        </authorList>
    </citation>
    <scope>NUCLEOTIDE SEQUENCE [LARGE SCALE GENOMIC DNA]</scope>
    <source>
        <strain evidence="3 4">GIHE-G1</strain>
    </source>
</reference>
<sequence>MHRKRLTDLLQEEVQNFTPPSDKSVVETTDKQVPDLELAGDGSNSVTISVSSNSTSDNSNGLHWGITVQELQESLNRYHVRETAMQQEISELKNALSEQRSLSEKLGKELYETKKTALKLAESNSTLIEENNQLKRQTAQQVIPNCTGESVQQSVQSTQPTKDVAKSLVINPRKSYSPPEIFIDKSKVDTKKDDFSNNAWLYD</sequence>
<dbReference type="Proteomes" id="UP000516013">
    <property type="component" value="Chromosome"/>
</dbReference>